<sequence>MSTAADIRAAIPPDLYGRHDRDRLLRAVHLAVQAMMALLRVSPPPPPTPPARRDRHPVRVARRYDATPDGTVVALEFERTDGVPLPAWHPGAHIDLTLPSGTYRQYSLCGDPADRHRYRIAVRRIDNGRGGSREIHARLTEGVAFGIGTPRNAFPFAVGGDPLTRRPVRFIAGGIGITPILPMLHAATALELPWSLVYAGRDRASLPLLDEIESFGPHTSVHLDSDHGTATPAHLLTGITDNTIVYCCGPAPMIDAVKAVTATMPGVDLFSERFNPPPIIGGEPFDITLTRTGEVIHVPADRSALDILLEHRPHLPYSCRQGFCHSCRLDTADGPFQPCVDRPPARRIELDL</sequence>
<keyword evidence="3" id="KW-0001">2Fe-2S</keyword>
<dbReference type="SUPFAM" id="SSF54292">
    <property type="entry name" value="2Fe-2S ferredoxin-like"/>
    <property type="match status" value="1"/>
</dbReference>
<dbReference type="EMBL" id="CP046173">
    <property type="protein sequence ID" value="QIS21411.1"/>
    <property type="molecule type" value="Genomic_DNA"/>
</dbReference>
<dbReference type="InterPro" id="IPR001041">
    <property type="entry name" value="2Fe-2S_ferredoxin-type"/>
</dbReference>
<dbReference type="InterPro" id="IPR017938">
    <property type="entry name" value="Riboflavin_synthase-like_b-brl"/>
</dbReference>
<dbReference type="InterPro" id="IPR039261">
    <property type="entry name" value="FNR_nucleotide-bd"/>
</dbReference>
<keyword evidence="5" id="KW-0560">Oxidoreductase</keyword>
<dbReference type="InterPro" id="IPR017927">
    <property type="entry name" value="FAD-bd_FR_type"/>
</dbReference>
<dbReference type="SUPFAM" id="SSF63380">
    <property type="entry name" value="Riboflavin synthase domain-like"/>
    <property type="match status" value="1"/>
</dbReference>
<dbReference type="Pfam" id="PF00175">
    <property type="entry name" value="NAD_binding_1"/>
    <property type="match status" value="1"/>
</dbReference>
<dbReference type="InterPro" id="IPR050415">
    <property type="entry name" value="MRET"/>
</dbReference>
<keyword evidence="2" id="KW-0285">Flavoprotein</keyword>
<dbReference type="Gene3D" id="3.10.20.30">
    <property type="match status" value="1"/>
</dbReference>
<keyword evidence="6" id="KW-0408">Iron</keyword>
<dbReference type="Proteomes" id="UP000500953">
    <property type="component" value="Chromosome"/>
</dbReference>
<dbReference type="PANTHER" id="PTHR47354">
    <property type="entry name" value="NADH OXIDOREDUCTASE HCR"/>
    <property type="match status" value="1"/>
</dbReference>
<reference evidence="9 10" key="1">
    <citation type="journal article" date="2019" name="ACS Chem. Biol.">
        <title>Identification and Mobilization of a Cryptic Antibiotic Biosynthesis Gene Locus from a Human-Pathogenic Nocardia Isolate.</title>
        <authorList>
            <person name="Herisse M."/>
            <person name="Ishida K."/>
            <person name="Porter J.L."/>
            <person name="Howden B."/>
            <person name="Hertweck C."/>
            <person name="Stinear T.P."/>
            <person name="Pidot S.J."/>
        </authorList>
    </citation>
    <scope>NUCLEOTIDE SEQUENCE [LARGE SCALE GENOMIC DNA]</scope>
    <source>
        <strain evidence="9 10">AUSMDU00012715</strain>
    </source>
</reference>
<evidence type="ECO:0000256" key="2">
    <source>
        <dbReference type="ARBA" id="ARBA00022630"/>
    </source>
</evidence>
<feature type="domain" description="FAD-binding FR-type" evidence="8">
    <location>
        <begin position="53"/>
        <end position="157"/>
    </location>
</feature>
<proteinExistence type="predicted"/>
<evidence type="ECO:0000256" key="1">
    <source>
        <dbReference type="ARBA" id="ARBA00001974"/>
    </source>
</evidence>
<dbReference type="GO" id="GO:0016491">
    <property type="term" value="F:oxidoreductase activity"/>
    <property type="evidence" value="ECO:0007669"/>
    <property type="project" value="UniProtKB-KW"/>
</dbReference>
<dbReference type="PANTHER" id="PTHR47354:SF1">
    <property type="entry name" value="CARNITINE MONOOXYGENASE REDUCTASE SUBUNIT"/>
    <property type="match status" value="1"/>
</dbReference>
<evidence type="ECO:0000256" key="4">
    <source>
        <dbReference type="ARBA" id="ARBA00022723"/>
    </source>
</evidence>
<evidence type="ECO:0000313" key="10">
    <source>
        <dbReference type="Proteomes" id="UP000500953"/>
    </source>
</evidence>
<dbReference type="Gene3D" id="2.40.30.10">
    <property type="entry name" value="Translation factors"/>
    <property type="match status" value="1"/>
</dbReference>
<organism evidence="9 10">
    <name type="scientific">Nocardia terpenica</name>
    <dbReference type="NCBI Taxonomy" id="455432"/>
    <lineage>
        <taxon>Bacteria</taxon>
        <taxon>Bacillati</taxon>
        <taxon>Actinomycetota</taxon>
        <taxon>Actinomycetes</taxon>
        <taxon>Mycobacteriales</taxon>
        <taxon>Nocardiaceae</taxon>
        <taxon>Nocardia</taxon>
    </lineage>
</organism>
<dbReference type="AlphaFoldDB" id="A0A6G9Z7N3"/>
<evidence type="ECO:0000259" key="8">
    <source>
        <dbReference type="PROSITE" id="PS51384"/>
    </source>
</evidence>
<dbReference type="SUPFAM" id="SSF52343">
    <property type="entry name" value="Ferredoxin reductase-like, C-terminal NADP-linked domain"/>
    <property type="match status" value="1"/>
</dbReference>
<evidence type="ECO:0000256" key="5">
    <source>
        <dbReference type="ARBA" id="ARBA00023002"/>
    </source>
</evidence>
<dbReference type="GO" id="GO:0051537">
    <property type="term" value="F:2 iron, 2 sulfur cluster binding"/>
    <property type="evidence" value="ECO:0007669"/>
    <property type="project" value="UniProtKB-KW"/>
</dbReference>
<evidence type="ECO:0000256" key="6">
    <source>
        <dbReference type="ARBA" id="ARBA00023004"/>
    </source>
</evidence>
<dbReference type="RefSeq" id="WP_167488704.1">
    <property type="nucleotide sequence ID" value="NZ_CP046173.1"/>
</dbReference>
<evidence type="ECO:0000313" key="9">
    <source>
        <dbReference type="EMBL" id="QIS21411.1"/>
    </source>
</evidence>
<dbReference type="GO" id="GO:0046872">
    <property type="term" value="F:metal ion binding"/>
    <property type="evidence" value="ECO:0007669"/>
    <property type="project" value="UniProtKB-KW"/>
</dbReference>
<protein>
    <submittedName>
        <fullName evidence="9">2Fe-2S iron-sulfur cluster binding domain-containing protein</fullName>
    </submittedName>
</protein>
<accession>A0A6G9Z7N3</accession>
<dbReference type="PRINTS" id="PR00409">
    <property type="entry name" value="PHDIOXRDTASE"/>
</dbReference>
<keyword evidence="4" id="KW-0479">Metal-binding</keyword>
<gene>
    <name evidence="9" type="ORF">F6W96_26810</name>
</gene>
<dbReference type="Gene3D" id="3.40.50.80">
    <property type="entry name" value="Nucleotide-binding domain of ferredoxin-NADP reductase (FNR) module"/>
    <property type="match status" value="1"/>
</dbReference>
<dbReference type="CDD" id="cd06185">
    <property type="entry name" value="PDR_like"/>
    <property type="match status" value="1"/>
</dbReference>
<comment type="cofactor">
    <cofactor evidence="1">
        <name>FAD</name>
        <dbReference type="ChEBI" id="CHEBI:57692"/>
    </cofactor>
</comment>
<name>A0A6G9Z7N3_9NOCA</name>
<dbReference type="InterPro" id="IPR036010">
    <property type="entry name" value="2Fe-2S_ferredoxin-like_sf"/>
</dbReference>
<dbReference type="Pfam" id="PF00111">
    <property type="entry name" value="Fer2"/>
    <property type="match status" value="1"/>
</dbReference>
<dbReference type="InterPro" id="IPR012675">
    <property type="entry name" value="Beta-grasp_dom_sf"/>
</dbReference>
<dbReference type="PROSITE" id="PS51384">
    <property type="entry name" value="FAD_FR"/>
    <property type="match status" value="1"/>
</dbReference>
<dbReference type="InterPro" id="IPR001433">
    <property type="entry name" value="OxRdtase_FAD/NAD-bd"/>
</dbReference>
<evidence type="ECO:0000256" key="3">
    <source>
        <dbReference type="ARBA" id="ARBA00022714"/>
    </source>
</evidence>
<keyword evidence="7" id="KW-0411">Iron-sulfur</keyword>
<evidence type="ECO:0000256" key="7">
    <source>
        <dbReference type="ARBA" id="ARBA00023014"/>
    </source>
</evidence>
<dbReference type="CDD" id="cd00207">
    <property type="entry name" value="fer2"/>
    <property type="match status" value="1"/>
</dbReference>